<feature type="region of interest" description="Disordered" evidence="1">
    <location>
        <begin position="44"/>
        <end position="67"/>
    </location>
</feature>
<reference evidence="3" key="1">
    <citation type="journal article" date="2019" name="Int. J. Syst. Evol. Microbiol.">
        <title>The Global Catalogue of Microorganisms (GCM) 10K type strain sequencing project: providing services to taxonomists for standard genome sequencing and annotation.</title>
        <authorList>
            <consortium name="The Broad Institute Genomics Platform"/>
            <consortium name="The Broad Institute Genome Sequencing Center for Infectious Disease"/>
            <person name="Wu L."/>
            <person name="Ma J."/>
        </authorList>
    </citation>
    <scope>NUCLEOTIDE SEQUENCE [LARGE SCALE GENOMIC DNA]</scope>
    <source>
        <strain evidence="3">JCM 9651</strain>
    </source>
</reference>
<comment type="caution">
    <text evidence="2">The sequence shown here is derived from an EMBL/GenBank/DDBJ whole genome shotgun (WGS) entry which is preliminary data.</text>
</comment>
<organism evidence="2 3">
    <name type="scientific">Streptomyces sannanensis</name>
    <dbReference type="NCBI Taxonomy" id="285536"/>
    <lineage>
        <taxon>Bacteria</taxon>
        <taxon>Bacillati</taxon>
        <taxon>Actinomycetota</taxon>
        <taxon>Actinomycetes</taxon>
        <taxon>Kitasatosporales</taxon>
        <taxon>Streptomycetaceae</taxon>
        <taxon>Streptomyces</taxon>
    </lineage>
</organism>
<name>A0ABP6SMJ8_9ACTN</name>
<sequence length="101" mass="9934">MDGADAQFAQVGDVVVEGAWGDAEELGDRGDGAARVGQQVAGGLDDFLGGDGGAPADPAAGAGGGQALVGADDDEFADELRDYLKPSGACPRCSARLPEAV</sequence>
<dbReference type="Proteomes" id="UP001499990">
    <property type="component" value="Unassembled WGS sequence"/>
</dbReference>
<accession>A0ABP6SMJ8</accession>
<keyword evidence="3" id="KW-1185">Reference proteome</keyword>
<evidence type="ECO:0000256" key="1">
    <source>
        <dbReference type="SAM" id="MobiDB-lite"/>
    </source>
</evidence>
<protein>
    <submittedName>
        <fullName evidence="2">Uncharacterized protein</fullName>
    </submittedName>
</protein>
<dbReference type="EMBL" id="BAAAYL010000002">
    <property type="protein sequence ID" value="GAA3380779.1"/>
    <property type="molecule type" value="Genomic_DNA"/>
</dbReference>
<evidence type="ECO:0000313" key="2">
    <source>
        <dbReference type="EMBL" id="GAA3380779.1"/>
    </source>
</evidence>
<proteinExistence type="predicted"/>
<evidence type="ECO:0000313" key="3">
    <source>
        <dbReference type="Proteomes" id="UP001499990"/>
    </source>
</evidence>
<gene>
    <name evidence="2" type="ORF">GCM10020367_69430</name>
</gene>